<gene>
    <name evidence="1" type="ORF">CCMSSC00406_0009330</name>
</gene>
<name>A0ACB7J8N4_PLECO</name>
<comment type="caution">
    <text evidence="1">The sequence shown here is derived from an EMBL/GenBank/DDBJ whole genome shotgun (WGS) entry which is preliminary data.</text>
</comment>
<reference evidence="1 2" key="1">
    <citation type="journal article" date="2021" name="Appl. Environ. Microbiol.">
        <title>Genetic linkage and physical mapping for an oyster mushroom Pleurotus cornucopiae and QTL analysis for the trait cap color.</title>
        <authorList>
            <person name="Zhang Y."/>
            <person name="Gao W."/>
            <person name="Sonnenberg A."/>
            <person name="Chen Q."/>
            <person name="Zhang J."/>
            <person name="Huang C."/>
        </authorList>
    </citation>
    <scope>NUCLEOTIDE SEQUENCE [LARGE SCALE GENOMIC DNA]</scope>
    <source>
        <strain evidence="1">CCMSSC00406</strain>
    </source>
</reference>
<dbReference type="EMBL" id="WQMT02000002">
    <property type="protein sequence ID" value="KAG9225733.1"/>
    <property type="molecule type" value="Genomic_DNA"/>
</dbReference>
<evidence type="ECO:0000313" key="1">
    <source>
        <dbReference type="EMBL" id="KAG9225733.1"/>
    </source>
</evidence>
<organism evidence="1 2">
    <name type="scientific">Pleurotus cornucopiae</name>
    <name type="common">Cornucopia mushroom</name>
    <dbReference type="NCBI Taxonomy" id="5321"/>
    <lineage>
        <taxon>Eukaryota</taxon>
        <taxon>Fungi</taxon>
        <taxon>Dikarya</taxon>
        <taxon>Basidiomycota</taxon>
        <taxon>Agaricomycotina</taxon>
        <taxon>Agaricomycetes</taxon>
        <taxon>Agaricomycetidae</taxon>
        <taxon>Agaricales</taxon>
        <taxon>Pleurotineae</taxon>
        <taxon>Pleurotaceae</taxon>
        <taxon>Pleurotus</taxon>
    </lineage>
</organism>
<evidence type="ECO:0000313" key="2">
    <source>
        <dbReference type="Proteomes" id="UP000824881"/>
    </source>
</evidence>
<keyword evidence="2" id="KW-1185">Reference proteome</keyword>
<protein>
    <submittedName>
        <fullName evidence="1">Uncharacterized protein</fullName>
    </submittedName>
</protein>
<accession>A0ACB7J8N4</accession>
<dbReference type="Proteomes" id="UP000824881">
    <property type="component" value="Unassembled WGS sequence"/>
</dbReference>
<proteinExistence type="predicted"/>
<sequence length="173" mass="17981">MVCIAGWNAFLAASALPSLGMVSAVAVPAVSHTSQSKGDCNTLLTSATQNHQCPPTFITETITRTFPVTVSTPPQATMTVTTLLPHAVRGVVDGITEGAGSNDGDSARSTNLAPNAKEQWGGAELQARLMPPPPQAAKPKPTHRPTHRPTHKPKPGPNYAVPVQPVPLPAAPH</sequence>